<feature type="compositionally biased region" description="Low complexity" evidence="5">
    <location>
        <begin position="572"/>
        <end position="583"/>
    </location>
</feature>
<feature type="region of interest" description="Disordered" evidence="5">
    <location>
        <begin position="167"/>
        <end position="208"/>
    </location>
</feature>
<evidence type="ECO:0000313" key="7">
    <source>
        <dbReference type="EMBL" id="VDK58043.1"/>
    </source>
</evidence>
<dbReference type="InterPro" id="IPR013083">
    <property type="entry name" value="Znf_RING/FYVE/PHD"/>
</dbReference>
<dbReference type="GO" id="GO:0070210">
    <property type="term" value="C:Rpd3L-Expanded complex"/>
    <property type="evidence" value="ECO:0007669"/>
    <property type="project" value="TreeGrafter"/>
</dbReference>
<sequence length="1049" mass="114696">MLARMAQHVRGRPRPDSHEDVLDSPMNVYKVSSPRKLSTASYASAALAQRQRQQSSPQRSHQPQFSGNQPKGDYIMVGAPVEPARIPQPHSADLRYNSEMGNSSASQMNLPTSSLDECSAPQRSVASAILLHNNEGVVRGGARRAESPVTCIVESAHQEAIRRASESVIYSSSSSSPTLDGHRTDDASYQPSKEGDESGSNKTISQASASADGIITTPKTVLSCNDRKSVAHELSSSLTHQQQNTPCLQEDMNTAQTQTLITARGHNYIAGGGADTRSHLKSSNAQQQTSSYFAQQQQTWTDETTGNNHLVDDKQQRSMHHHEQQSAVVLSYHNRLYDANGRLQDGVEILDEGRLHLNQTSAVSGGAVAVEKGQPQPHHHHRHQQQQSQGEQGGTAEEMDRYVEEFLRQHQKSMQPNAAAASASLLSSTSDDQQHYADEMNVKQIICDSNSEMITWMDEGDNGGQDVNKKQTIQAVTNTAASAAINNSSNCARSAAPTTSTPMHVRPQQKQSSIVQEPSSYDYGVPSFEAVPSSNTRRSLPSRGRGGARTSRIRSSQSANYAGGGGSGLPIATAGAAAHQQQQVKTMHPSQSPIRSAKPHSQSPYRASGPRLSSTPSGAATAAAHRQIPTSPGHVAGVFSSSAQHTPAAVLSPPRIRLHSRNTTGVIQQQLSNDEFIKQQQQISSQHLIPTQPPPISMPHSDMLVNDAKTSNQNETNSNSNILLTQPQQYQSSSDQSQLSSPEQQQQHHHQQQHVNAMPPQNIVAEQQDHAMMSAATTPNIHYLAALAQQSAAAAASQMQLQGGVPMDTLNYAQQQQQQAHNTNAPNNTRMIEIPPAHLSHLQAAAYINEELSSGDELLLAQTAEHLQRGQFNAPTRQPLLMGRSSTSAAEEENSFTEDLTEEKGTEEECGGDRRRVENNAYSSSQSDADDSTNGEEDSWGEDYTTRCLCGLDHNDEFMIQCDVCKVWQHCKCMGMDRKHIPKVYKCEVCNPRPLKMTRTEARDMQLKALAKLRKEKERRKTRTAKHKDERSGSKKRQMTTKTVSEPEE</sequence>
<dbReference type="Pfam" id="PF20826">
    <property type="entry name" value="PHD_5"/>
    <property type="match status" value="1"/>
</dbReference>
<keyword evidence="4" id="KW-0156">Chromatin regulator</keyword>
<feature type="region of interest" description="Disordered" evidence="5">
    <location>
        <begin position="728"/>
        <end position="755"/>
    </location>
</feature>
<keyword evidence="2" id="KW-0863">Zinc-finger</keyword>
<dbReference type="GO" id="GO:0006355">
    <property type="term" value="P:regulation of DNA-templated transcription"/>
    <property type="evidence" value="ECO:0007669"/>
    <property type="project" value="TreeGrafter"/>
</dbReference>
<feature type="compositionally biased region" description="Polar residues" evidence="5">
    <location>
        <begin position="497"/>
        <end position="519"/>
    </location>
</feature>
<feature type="region of interest" description="Disordered" evidence="5">
    <location>
        <begin position="1009"/>
        <end position="1049"/>
    </location>
</feature>
<feature type="compositionally biased region" description="Polar residues" evidence="5">
    <location>
        <begin position="1040"/>
        <end position="1049"/>
    </location>
</feature>
<feature type="domain" description="Zinc finger PHD-type" evidence="6">
    <location>
        <begin position="947"/>
        <end position="991"/>
    </location>
</feature>
<dbReference type="PANTHER" id="PTHR46462:SF3">
    <property type="entry name" value="UPSET, ISOFORM A"/>
    <property type="match status" value="1"/>
</dbReference>
<feature type="region of interest" description="Disordered" evidence="5">
    <location>
        <begin position="89"/>
        <end position="117"/>
    </location>
</feature>
<evidence type="ECO:0000256" key="4">
    <source>
        <dbReference type="ARBA" id="ARBA00022853"/>
    </source>
</evidence>
<dbReference type="SMART" id="SM00249">
    <property type="entry name" value="PHD"/>
    <property type="match status" value="1"/>
</dbReference>
<dbReference type="SUPFAM" id="SSF57903">
    <property type="entry name" value="FYVE/PHD zinc finger"/>
    <property type="match status" value="1"/>
</dbReference>
<feature type="compositionally biased region" description="Polar residues" evidence="5">
    <location>
        <begin position="99"/>
        <end position="117"/>
    </location>
</feature>
<keyword evidence="1" id="KW-0479">Metal-binding</keyword>
<dbReference type="Gene3D" id="3.30.40.10">
    <property type="entry name" value="Zinc/RING finger domain, C3HC4 (zinc finger)"/>
    <property type="match status" value="1"/>
</dbReference>
<feature type="compositionally biased region" description="Polar residues" evidence="5">
    <location>
        <begin position="584"/>
        <end position="618"/>
    </location>
</feature>
<feature type="compositionally biased region" description="Low complexity" evidence="5">
    <location>
        <begin position="728"/>
        <end position="745"/>
    </location>
</feature>
<feature type="compositionally biased region" description="Low complexity" evidence="5">
    <location>
        <begin position="38"/>
        <end position="66"/>
    </location>
</feature>
<evidence type="ECO:0000256" key="3">
    <source>
        <dbReference type="ARBA" id="ARBA00022833"/>
    </source>
</evidence>
<feature type="compositionally biased region" description="Acidic residues" evidence="5">
    <location>
        <begin position="890"/>
        <end position="910"/>
    </location>
</feature>
<feature type="compositionally biased region" description="Basic residues" evidence="5">
    <location>
        <begin position="1011"/>
        <end position="1026"/>
    </location>
</feature>
<evidence type="ECO:0000259" key="6">
    <source>
        <dbReference type="SMART" id="SM00249"/>
    </source>
</evidence>
<keyword evidence="8" id="KW-1185">Reference proteome</keyword>
<evidence type="ECO:0000256" key="5">
    <source>
        <dbReference type="SAM" id="MobiDB-lite"/>
    </source>
</evidence>
<reference evidence="7 8" key="2">
    <citation type="submission" date="2018-11" db="EMBL/GenBank/DDBJ databases">
        <authorList>
            <consortium name="Pathogen Informatics"/>
        </authorList>
    </citation>
    <scope>NUCLEOTIDE SEQUENCE [LARGE SCALE GENOMIC DNA]</scope>
</reference>
<accession>A0A0M3K828</accession>
<dbReference type="GO" id="GO:0008270">
    <property type="term" value="F:zinc ion binding"/>
    <property type="evidence" value="ECO:0007669"/>
    <property type="project" value="UniProtKB-KW"/>
</dbReference>
<dbReference type="CDD" id="cd15550">
    <property type="entry name" value="PHD_MLL5"/>
    <property type="match status" value="1"/>
</dbReference>
<proteinExistence type="predicted"/>
<feature type="compositionally biased region" description="Polar residues" evidence="5">
    <location>
        <begin position="679"/>
        <end position="689"/>
    </location>
</feature>
<organism evidence="9">
    <name type="scientific">Anisakis simplex</name>
    <name type="common">Herring worm</name>
    <dbReference type="NCBI Taxonomy" id="6269"/>
    <lineage>
        <taxon>Eukaryota</taxon>
        <taxon>Metazoa</taxon>
        <taxon>Ecdysozoa</taxon>
        <taxon>Nematoda</taxon>
        <taxon>Chromadorea</taxon>
        <taxon>Rhabditida</taxon>
        <taxon>Spirurina</taxon>
        <taxon>Ascaridomorpha</taxon>
        <taxon>Ascaridoidea</taxon>
        <taxon>Anisakidae</taxon>
        <taxon>Anisakis</taxon>
        <taxon>Anisakis simplex complex</taxon>
    </lineage>
</organism>
<dbReference type="WBParaSite" id="ASIM_0001711901-mRNA-1">
    <property type="protein sequence ID" value="ASIM_0001711901-mRNA-1"/>
    <property type="gene ID" value="ASIM_0001711901"/>
</dbReference>
<dbReference type="EMBL" id="UYRR01033170">
    <property type="protein sequence ID" value="VDK58043.1"/>
    <property type="molecule type" value="Genomic_DNA"/>
</dbReference>
<evidence type="ECO:0000313" key="9">
    <source>
        <dbReference type="WBParaSite" id="ASIM_0001711901-mRNA-1"/>
    </source>
</evidence>
<feature type="region of interest" description="Disordered" evidence="5">
    <location>
        <begin position="488"/>
        <end position="625"/>
    </location>
</feature>
<dbReference type="InterPro" id="IPR019786">
    <property type="entry name" value="Zinc_finger_PHD-type_CS"/>
</dbReference>
<protein>
    <submittedName>
        <fullName evidence="9">PHD domain-containing protein</fullName>
    </submittedName>
</protein>
<gene>
    <name evidence="7" type="ORF">ASIM_LOCUS16526</name>
</gene>
<dbReference type="AlphaFoldDB" id="A0A0M3K828"/>
<feature type="compositionally biased region" description="Acidic residues" evidence="5">
    <location>
        <begin position="928"/>
        <end position="940"/>
    </location>
</feature>
<name>A0A0M3K828_ANISI</name>
<dbReference type="GO" id="GO:0034967">
    <property type="term" value="C:Set3 complex"/>
    <property type="evidence" value="ECO:0007669"/>
    <property type="project" value="TreeGrafter"/>
</dbReference>
<keyword evidence="3" id="KW-0862">Zinc</keyword>
<evidence type="ECO:0000256" key="2">
    <source>
        <dbReference type="ARBA" id="ARBA00022771"/>
    </source>
</evidence>
<dbReference type="PANTHER" id="PTHR46462">
    <property type="entry name" value="UPSET, ISOFORM A"/>
    <property type="match status" value="1"/>
</dbReference>
<feature type="region of interest" description="Disordered" evidence="5">
    <location>
        <begin position="1"/>
        <end position="73"/>
    </location>
</feature>
<feature type="region of interest" description="Disordered" evidence="5">
    <location>
        <begin position="364"/>
        <end position="396"/>
    </location>
</feature>
<feature type="region of interest" description="Disordered" evidence="5">
    <location>
        <begin position="870"/>
        <end position="940"/>
    </location>
</feature>
<feature type="region of interest" description="Disordered" evidence="5">
    <location>
        <begin position="679"/>
        <end position="703"/>
    </location>
</feature>
<feature type="compositionally biased region" description="Polar residues" evidence="5">
    <location>
        <begin position="198"/>
        <end position="208"/>
    </location>
</feature>
<dbReference type="Proteomes" id="UP000267096">
    <property type="component" value="Unassembled WGS sequence"/>
</dbReference>
<dbReference type="PROSITE" id="PS01359">
    <property type="entry name" value="ZF_PHD_1"/>
    <property type="match status" value="1"/>
</dbReference>
<dbReference type="InterPro" id="IPR011011">
    <property type="entry name" value="Znf_FYVE_PHD"/>
</dbReference>
<feature type="compositionally biased region" description="Low complexity" evidence="5">
    <location>
        <begin position="167"/>
        <end position="176"/>
    </location>
</feature>
<reference evidence="9" key="1">
    <citation type="submission" date="2017-02" db="UniProtKB">
        <authorList>
            <consortium name="WormBaseParasite"/>
        </authorList>
    </citation>
    <scope>IDENTIFICATION</scope>
</reference>
<dbReference type="GO" id="GO:0006325">
    <property type="term" value="P:chromatin organization"/>
    <property type="evidence" value="ECO:0007669"/>
    <property type="project" value="UniProtKB-KW"/>
</dbReference>
<dbReference type="OrthoDB" id="5877798at2759"/>
<evidence type="ECO:0000256" key="1">
    <source>
        <dbReference type="ARBA" id="ARBA00022723"/>
    </source>
</evidence>
<dbReference type="InterPro" id="IPR001965">
    <property type="entry name" value="Znf_PHD"/>
</dbReference>
<evidence type="ECO:0000313" key="8">
    <source>
        <dbReference type="Proteomes" id="UP000267096"/>
    </source>
</evidence>